<protein>
    <submittedName>
        <fullName evidence="1">Putative secreted protein</fullName>
    </submittedName>
</protein>
<organism evidence="1">
    <name type="scientific">Anopheles marajoara</name>
    <dbReference type="NCBI Taxonomy" id="58244"/>
    <lineage>
        <taxon>Eukaryota</taxon>
        <taxon>Metazoa</taxon>
        <taxon>Ecdysozoa</taxon>
        <taxon>Arthropoda</taxon>
        <taxon>Hexapoda</taxon>
        <taxon>Insecta</taxon>
        <taxon>Pterygota</taxon>
        <taxon>Neoptera</taxon>
        <taxon>Endopterygota</taxon>
        <taxon>Diptera</taxon>
        <taxon>Nematocera</taxon>
        <taxon>Culicoidea</taxon>
        <taxon>Culicidae</taxon>
        <taxon>Anophelinae</taxon>
        <taxon>Anopheles</taxon>
    </lineage>
</organism>
<evidence type="ECO:0000313" key="1">
    <source>
        <dbReference type="EMBL" id="MBW60900.1"/>
    </source>
</evidence>
<accession>A0A2M4C6G2</accession>
<sequence>MSFFSRVGFFSFGTSRCLPLCSTSIGRWGTIGTIGTIGMCSVRSPPASCSRIHSDRLICTTSVGAFLERFFVFKVGPGGSDCTFWYFSRKLSSMICSFWLFGPRIFFSCSSYFLACFFCRSASLRALRAESFSPSDSGGPPKDEV</sequence>
<proteinExistence type="predicted"/>
<name>A0A2M4C6G2_9DIPT</name>
<reference evidence="1" key="1">
    <citation type="submission" date="2018-01" db="EMBL/GenBank/DDBJ databases">
        <title>An insight into the sialome of Amazonian anophelines.</title>
        <authorList>
            <person name="Ribeiro J.M."/>
            <person name="Scarpassa V."/>
            <person name="Calvo E."/>
        </authorList>
    </citation>
    <scope>NUCLEOTIDE SEQUENCE</scope>
    <source>
        <tissue evidence="1">Salivary glands</tissue>
    </source>
</reference>
<dbReference type="EMBL" id="GGFJ01011759">
    <property type="protein sequence ID" value="MBW60900.1"/>
    <property type="molecule type" value="Transcribed_RNA"/>
</dbReference>
<dbReference type="AlphaFoldDB" id="A0A2M4C6G2"/>